<evidence type="ECO:0000256" key="10">
    <source>
        <dbReference type="ARBA" id="ARBA00023192"/>
    </source>
</evidence>
<keyword evidence="3" id="KW-1003">Cell membrane</keyword>
<dbReference type="OrthoDB" id="5292355at2"/>
<keyword evidence="9 11" id="KW-0472">Membrane</keyword>
<evidence type="ECO:0000313" key="13">
    <source>
        <dbReference type="Proteomes" id="UP000029273"/>
    </source>
</evidence>
<keyword evidence="6 11" id="KW-0812">Transmembrane</keyword>
<comment type="subcellular location">
    <subcellularLocation>
        <location evidence="1">Membrane</location>
        <topology evidence="1">Multi-pass membrane protein</topology>
    </subcellularLocation>
</comment>
<feature type="transmembrane region" description="Helical" evidence="11">
    <location>
        <begin position="27"/>
        <end position="47"/>
    </location>
</feature>
<evidence type="ECO:0000256" key="11">
    <source>
        <dbReference type="SAM" id="Phobius"/>
    </source>
</evidence>
<dbReference type="InterPro" id="IPR050480">
    <property type="entry name" value="CysZ-like"/>
</dbReference>
<keyword evidence="7 11" id="KW-1133">Transmembrane helix</keyword>
<name>A0A1A6C7V8_9GAMM</name>
<evidence type="ECO:0000256" key="9">
    <source>
        <dbReference type="ARBA" id="ARBA00023136"/>
    </source>
</evidence>
<evidence type="ECO:0000256" key="5">
    <source>
        <dbReference type="ARBA" id="ARBA00022605"/>
    </source>
</evidence>
<sequence>MIGDFITGFSYIPRGLALILRPRLRRYVILPVLINVVLFISAFVLLLERLGGWLDGLLPSSLAWLSWLILPLLFLALSLGVFYTFGLVANLIASPFSALLAEQIELQMGGQPPSAGAGLKQTLRSTAIGVMTQLSALAYQLVRLLPLLLLFLVPVVNVLATSVLIAFSAWMLALGYLSTPMGNHDMSFRAVHETCRGRRALALGLGTGLLLLTWIPLLNLLALPVGTAAATALWTEKLASEHR</sequence>
<dbReference type="EMBL" id="JQSG02000001">
    <property type="protein sequence ID" value="OBS10653.1"/>
    <property type="molecule type" value="Genomic_DNA"/>
</dbReference>
<evidence type="ECO:0000256" key="2">
    <source>
        <dbReference type="ARBA" id="ARBA00022448"/>
    </source>
</evidence>
<organism evidence="12 13">
    <name type="scientific">Acidihalobacter prosperus</name>
    <dbReference type="NCBI Taxonomy" id="160660"/>
    <lineage>
        <taxon>Bacteria</taxon>
        <taxon>Pseudomonadati</taxon>
        <taxon>Pseudomonadota</taxon>
        <taxon>Gammaproteobacteria</taxon>
        <taxon>Chromatiales</taxon>
        <taxon>Ectothiorhodospiraceae</taxon>
        <taxon>Acidihalobacter</taxon>
    </lineage>
</organism>
<protein>
    <submittedName>
        <fullName evidence="12">Sulfate transporter, CysZ-type</fullName>
    </submittedName>
</protein>
<keyword evidence="5" id="KW-0028">Amino-acid biosynthesis</keyword>
<keyword evidence="4" id="KW-0997">Cell inner membrane</keyword>
<feature type="transmembrane region" description="Helical" evidence="11">
    <location>
        <begin position="159"/>
        <end position="179"/>
    </location>
</feature>
<accession>A0A1A6C7V8</accession>
<dbReference type="STRING" id="160660.BJI67_07240"/>
<feature type="transmembrane region" description="Helical" evidence="11">
    <location>
        <begin position="134"/>
        <end position="153"/>
    </location>
</feature>
<keyword evidence="2" id="KW-0813">Transport</keyword>
<keyword evidence="13" id="KW-1185">Reference proteome</keyword>
<dbReference type="NCBIfam" id="NF003433">
    <property type="entry name" value="PRK04949.1"/>
    <property type="match status" value="1"/>
</dbReference>
<evidence type="ECO:0000256" key="7">
    <source>
        <dbReference type="ARBA" id="ARBA00022989"/>
    </source>
</evidence>
<comment type="caution">
    <text evidence="12">The sequence shown here is derived from an EMBL/GenBank/DDBJ whole genome shotgun (WGS) entry which is preliminary data.</text>
</comment>
<dbReference type="Proteomes" id="UP000029273">
    <property type="component" value="Unassembled WGS sequence"/>
</dbReference>
<dbReference type="InterPro" id="IPR059112">
    <property type="entry name" value="CysZ/EI24"/>
</dbReference>
<gene>
    <name evidence="12" type="ORF">Thpro_020369</name>
</gene>
<evidence type="ECO:0000256" key="1">
    <source>
        <dbReference type="ARBA" id="ARBA00004141"/>
    </source>
</evidence>
<reference evidence="12 13" key="1">
    <citation type="journal article" date="2014" name="Genome Announc.">
        <title>Draft Genome Sequence of the Iron-Oxidizing, Acidophilic, and Halotolerant 'Thiobacillus prosperus' Type Strain DSM 5130.</title>
        <authorList>
            <person name="Ossandon F.J."/>
            <person name="Cardenas J.P."/>
            <person name="Corbett M."/>
            <person name="Quatrini R."/>
            <person name="Holmes D.S."/>
            <person name="Watkin E."/>
        </authorList>
    </citation>
    <scope>NUCLEOTIDE SEQUENCE [LARGE SCALE GENOMIC DNA]</scope>
    <source>
        <strain evidence="12 13">DSM 5130</strain>
    </source>
</reference>
<dbReference type="PANTHER" id="PTHR37468:SF1">
    <property type="entry name" value="SULFATE TRANSPORTER CYSZ"/>
    <property type="match status" value="1"/>
</dbReference>
<dbReference type="AlphaFoldDB" id="A0A1A6C7V8"/>
<evidence type="ECO:0000256" key="4">
    <source>
        <dbReference type="ARBA" id="ARBA00022519"/>
    </source>
</evidence>
<feature type="transmembrane region" description="Helical" evidence="11">
    <location>
        <begin position="200"/>
        <end position="217"/>
    </location>
</feature>
<dbReference type="Pfam" id="PF07264">
    <property type="entry name" value="EI24"/>
    <property type="match status" value="1"/>
</dbReference>
<dbReference type="GO" id="GO:0019344">
    <property type="term" value="P:cysteine biosynthetic process"/>
    <property type="evidence" value="ECO:0007669"/>
    <property type="project" value="UniProtKB-KW"/>
</dbReference>
<dbReference type="GO" id="GO:0005886">
    <property type="term" value="C:plasma membrane"/>
    <property type="evidence" value="ECO:0007669"/>
    <property type="project" value="TreeGrafter"/>
</dbReference>
<evidence type="ECO:0000256" key="8">
    <source>
        <dbReference type="ARBA" id="ARBA00023032"/>
    </source>
</evidence>
<dbReference type="PANTHER" id="PTHR37468">
    <property type="entry name" value="SULFATE TRANSPORTER CYSZ"/>
    <property type="match status" value="1"/>
</dbReference>
<feature type="transmembrane region" description="Helical" evidence="11">
    <location>
        <begin position="67"/>
        <end position="93"/>
    </location>
</feature>
<evidence type="ECO:0000256" key="3">
    <source>
        <dbReference type="ARBA" id="ARBA00022475"/>
    </source>
</evidence>
<dbReference type="GO" id="GO:0009675">
    <property type="term" value="F:high-affinity sulfate:proton symporter activity"/>
    <property type="evidence" value="ECO:0007669"/>
    <property type="project" value="TreeGrafter"/>
</dbReference>
<dbReference type="GO" id="GO:0000103">
    <property type="term" value="P:sulfate assimilation"/>
    <property type="evidence" value="ECO:0007669"/>
    <property type="project" value="TreeGrafter"/>
</dbReference>
<keyword evidence="8" id="KW-0764">Sulfate transport</keyword>
<proteinExistence type="predicted"/>
<dbReference type="RefSeq" id="WP_038091956.1">
    <property type="nucleotide sequence ID" value="NZ_JQSG02000001.1"/>
</dbReference>
<evidence type="ECO:0000313" key="12">
    <source>
        <dbReference type="EMBL" id="OBS10653.1"/>
    </source>
</evidence>
<evidence type="ECO:0000256" key="6">
    <source>
        <dbReference type="ARBA" id="ARBA00022692"/>
    </source>
</evidence>
<keyword evidence="10" id="KW-0198">Cysteine biosynthesis</keyword>